<comment type="caution">
    <text evidence="2">The sequence shown here is derived from an EMBL/GenBank/DDBJ whole genome shotgun (WGS) entry which is preliminary data.</text>
</comment>
<dbReference type="Gene3D" id="3.40.190.150">
    <property type="entry name" value="Bordetella uptake gene, domain 1"/>
    <property type="match status" value="1"/>
</dbReference>
<dbReference type="EMBL" id="JGWH01000051">
    <property type="protein sequence ID" value="KCV36740.1"/>
    <property type="molecule type" value="Genomic_DNA"/>
</dbReference>
<dbReference type="SUPFAM" id="SSF53850">
    <property type="entry name" value="Periplasmic binding protein-like II"/>
    <property type="match status" value="1"/>
</dbReference>
<evidence type="ECO:0000313" key="2">
    <source>
        <dbReference type="EMBL" id="KCV36740.1"/>
    </source>
</evidence>
<dbReference type="PANTHER" id="PTHR42928">
    <property type="entry name" value="TRICARBOXYLATE-BINDING PROTEIN"/>
    <property type="match status" value="1"/>
</dbReference>
<dbReference type="Gene3D" id="3.40.190.10">
    <property type="entry name" value="Periplasmic binding protein-like II"/>
    <property type="match status" value="1"/>
</dbReference>
<organism evidence="2 3">
    <name type="scientific">Bordetella bronchiseptica 00-P-2796</name>
    <dbReference type="NCBI Taxonomy" id="1331199"/>
    <lineage>
        <taxon>Bacteria</taxon>
        <taxon>Pseudomonadati</taxon>
        <taxon>Pseudomonadota</taxon>
        <taxon>Betaproteobacteria</taxon>
        <taxon>Burkholderiales</taxon>
        <taxon>Alcaligenaceae</taxon>
        <taxon>Bordetella</taxon>
    </lineage>
</organism>
<sequence>MSTSPAASPAAARFPLTSPAHIRPGDAFMSGFRCFTLARLIAPVFAAAALAAAPASAADFPSRPIKLVVPAPPGGAGDISARAIAEGMGAKLGQPVIVENRPGAATLLGLRAVVRDQPDGYTMALLPVTGVAIATTMYDNVPSLEKDFSYVAGVVNAPHMLVAPAGHQSATVAELVARLKAAPGRYNYASQGVGSLSHLESALFLDGSKAQAEHVPYKGSAEALPGLMSGETAFMFDSVASVRTHVAAGKLVALGTSASGRVPQFPDAPTMAELGIADLKADNPFAFVAPAGTPPAVIAVLTDAVRTALADPKIIETLTRAGMVPAFQPPKDIARIAAEDLAFWPGMARRVGAKKE</sequence>
<gene>
    <name evidence="2" type="ORF">L490_4062</name>
</gene>
<comment type="similarity">
    <text evidence="1">Belongs to the UPF0065 (bug) family.</text>
</comment>
<dbReference type="PANTHER" id="PTHR42928:SF5">
    <property type="entry name" value="BLR1237 PROTEIN"/>
    <property type="match status" value="1"/>
</dbReference>
<reference evidence="2 3" key="1">
    <citation type="submission" date="2014-03" db="EMBL/GenBank/DDBJ databases">
        <title>Genome sequence of Bordetella bronchiseptica.</title>
        <authorList>
            <person name="Harvill E."/>
            <person name="Goodfield L.L."/>
            <person name="Ivanov Y.V."/>
            <person name="Meyer J.A."/>
            <person name="Muse S.J."/>
            <person name="Jacobs N."/>
            <person name="Bendor L."/>
            <person name="Smallridge W.E."/>
            <person name="Brinkac L.M."/>
            <person name="Sanka R."/>
            <person name="Kim M."/>
            <person name="Losada L."/>
        </authorList>
    </citation>
    <scope>NUCLEOTIDE SEQUENCE [LARGE SCALE GENOMIC DNA]</scope>
    <source>
        <strain evidence="2 3">00-P-2796</strain>
    </source>
</reference>
<dbReference type="Proteomes" id="UP000025756">
    <property type="component" value="Unassembled WGS sequence"/>
</dbReference>
<dbReference type="PIRSF" id="PIRSF017082">
    <property type="entry name" value="YflP"/>
    <property type="match status" value="1"/>
</dbReference>
<evidence type="ECO:0000256" key="1">
    <source>
        <dbReference type="ARBA" id="ARBA00006987"/>
    </source>
</evidence>
<accession>A0ABR4RI11</accession>
<evidence type="ECO:0000313" key="3">
    <source>
        <dbReference type="Proteomes" id="UP000025756"/>
    </source>
</evidence>
<dbReference type="CDD" id="cd07012">
    <property type="entry name" value="PBP2_Bug_TTT"/>
    <property type="match status" value="1"/>
</dbReference>
<dbReference type="InterPro" id="IPR005064">
    <property type="entry name" value="BUG"/>
</dbReference>
<keyword evidence="2" id="KW-0675">Receptor</keyword>
<dbReference type="InterPro" id="IPR042100">
    <property type="entry name" value="Bug_dom1"/>
</dbReference>
<protein>
    <submittedName>
        <fullName evidence="2">Tripartite tricarboxylate transporter family receptor</fullName>
    </submittedName>
</protein>
<proteinExistence type="inferred from homology"/>
<name>A0ABR4RI11_BORBO</name>
<keyword evidence="3" id="KW-1185">Reference proteome</keyword>
<dbReference type="Pfam" id="PF03401">
    <property type="entry name" value="TctC"/>
    <property type="match status" value="1"/>
</dbReference>